<comment type="caution">
    <text evidence="3">The sequence shown here is derived from an EMBL/GenBank/DDBJ whole genome shotgun (WGS) entry which is preliminary data.</text>
</comment>
<feature type="compositionally biased region" description="Basic and acidic residues" evidence="1">
    <location>
        <begin position="977"/>
        <end position="991"/>
    </location>
</feature>
<feature type="transmembrane region" description="Helical" evidence="2">
    <location>
        <begin position="278"/>
        <end position="298"/>
    </location>
</feature>
<evidence type="ECO:0000313" key="3">
    <source>
        <dbReference type="EMBL" id="KAH7374970.1"/>
    </source>
</evidence>
<keyword evidence="2" id="KW-0472">Membrane</keyword>
<feature type="transmembrane region" description="Helical" evidence="2">
    <location>
        <begin position="239"/>
        <end position="258"/>
    </location>
</feature>
<feature type="transmembrane region" description="Helical" evidence="2">
    <location>
        <begin position="205"/>
        <end position="227"/>
    </location>
</feature>
<feature type="compositionally biased region" description="Basic and acidic residues" evidence="1">
    <location>
        <begin position="572"/>
        <end position="597"/>
    </location>
</feature>
<feature type="transmembrane region" description="Helical" evidence="2">
    <location>
        <begin position="34"/>
        <end position="53"/>
    </location>
</feature>
<gene>
    <name evidence="3" type="ORF">B0T11DRAFT_323056</name>
</gene>
<sequence length="1017" mass="112872">MAQDDWRAHLTAVCAVVSFLWISHNFESHTLSQWPRFSVVIILLLSSGFTWIVSNFSSWLPGGSDGRFDEGSVILTSKEASHTLARRPRRYFVPVIIACLVLRIEAFHQTTTQLQCSKPGIESFLCTILVFYDVFFGRKQASAVSTGPEDPWTDITDDIQAWLSQAPVTLVVSVVLITSGTYLAVDQKTPSTYFCSSVVDNRPWVLGMQLLGLALDAVIAILLWRVLAWTKATKSRLRTLAMLQCATAFAVWVIYLLLQMQLLGNIGEPLQAQGILSLGWLYIFDMINDSFTVAVLIISTSLLISDTGPLKPFGVATFATGAISAYYNIAGLGTWHAIPKMVALGPLHMVLVGFALFMYTANIRSILFIRRVFLLIMLVGVLIGMSIYTVLTPQTLSKHPLQDFIIQSRVDADRWLRQASVSDSLRVAVDEYRLRNNGREPPPNFDKWYDFATARNSTIIDHFQQIRDDVAPFWNIPPADLRQLSSKTLAQESDVAFIRIIGTQVSHSYKGNDDFHKTLDKLVEMIQNFNEHLVDMELPINLSDEPRSLASWSTVHHGTSSVRPKDLHIVTKRGELPGTDATKDDDPRGDELRKSVDDPAAEVGRFPASSFQEMEAQSCPAGSPGRTARHWNVRDFCFSCVVRHSKGLFLRKWGYALNRCNQPDVSRLHGFHMSSKEHVPFSDLLPVFSRHKVTGFNDVLIPWPQASDEGEDNQVEFQKRVDRLHWRGRLGDAQLSNDDLHGHQAHRLLHIVNNASSSDEVVMLVPTSADAKKPEYAYQRISAPEANAMLPFDLGVSSYGSCETAACAAARLDLGQVSMEGDASEPLMHRYVLLLDSDTGPNPSFMSTLRSLSVPVVSSIFRTWYTERVMAWVHFVPLDVRYHGLHSTLAYFVGLKGAAGRFPAQGADLEGRTGDAEWIGRQGGKWAAAALREADMEVYLFRLLLEWGRIVSDDREHLAFDLEAAKLEAAKLAEAAKEGLKAPESEVKTTKLETPIDGEASEPGSAEPGAGEGAAAA</sequence>
<evidence type="ECO:0000313" key="4">
    <source>
        <dbReference type="Proteomes" id="UP000813385"/>
    </source>
</evidence>
<feature type="transmembrane region" description="Helical" evidence="2">
    <location>
        <begin position="341"/>
        <end position="360"/>
    </location>
</feature>
<reference evidence="3" key="1">
    <citation type="journal article" date="2021" name="Nat. Commun.">
        <title>Genetic determinants of endophytism in the Arabidopsis root mycobiome.</title>
        <authorList>
            <person name="Mesny F."/>
            <person name="Miyauchi S."/>
            <person name="Thiergart T."/>
            <person name="Pickel B."/>
            <person name="Atanasova L."/>
            <person name="Karlsson M."/>
            <person name="Huettel B."/>
            <person name="Barry K.W."/>
            <person name="Haridas S."/>
            <person name="Chen C."/>
            <person name="Bauer D."/>
            <person name="Andreopoulos W."/>
            <person name="Pangilinan J."/>
            <person name="LaButti K."/>
            <person name="Riley R."/>
            <person name="Lipzen A."/>
            <person name="Clum A."/>
            <person name="Drula E."/>
            <person name="Henrissat B."/>
            <person name="Kohler A."/>
            <person name="Grigoriev I.V."/>
            <person name="Martin F.M."/>
            <person name="Hacquard S."/>
        </authorList>
    </citation>
    <scope>NUCLEOTIDE SEQUENCE</scope>
    <source>
        <strain evidence="3">MPI-CAGE-AT-0016</strain>
    </source>
</reference>
<accession>A0A8K0TQV6</accession>
<proteinExistence type="predicted"/>
<feature type="transmembrane region" description="Helical" evidence="2">
    <location>
        <begin position="372"/>
        <end position="391"/>
    </location>
</feature>
<evidence type="ECO:0000256" key="2">
    <source>
        <dbReference type="SAM" id="Phobius"/>
    </source>
</evidence>
<keyword evidence="4" id="KW-1185">Reference proteome</keyword>
<keyword evidence="2" id="KW-1133">Transmembrane helix</keyword>
<dbReference type="EMBL" id="JAGPXD010000001">
    <property type="protein sequence ID" value="KAH7374970.1"/>
    <property type="molecule type" value="Genomic_DNA"/>
</dbReference>
<dbReference type="PANTHER" id="PTHR12203">
    <property type="entry name" value="KDEL LYS-ASP-GLU-LEU CONTAINING - RELATED"/>
    <property type="match status" value="1"/>
</dbReference>
<evidence type="ECO:0000256" key="1">
    <source>
        <dbReference type="SAM" id="MobiDB-lite"/>
    </source>
</evidence>
<dbReference type="OrthoDB" id="541052at2759"/>
<feature type="transmembrane region" description="Helical" evidence="2">
    <location>
        <begin position="310"/>
        <end position="329"/>
    </location>
</feature>
<organism evidence="3 4">
    <name type="scientific">Plectosphaerella cucumerina</name>
    <dbReference type="NCBI Taxonomy" id="40658"/>
    <lineage>
        <taxon>Eukaryota</taxon>
        <taxon>Fungi</taxon>
        <taxon>Dikarya</taxon>
        <taxon>Ascomycota</taxon>
        <taxon>Pezizomycotina</taxon>
        <taxon>Sordariomycetes</taxon>
        <taxon>Hypocreomycetidae</taxon>
        <taxon>Glomerellales</taxon>
        <taxon>Plectosphaerellaceae</taxon>
        <taxon>Plectosphaerella</taxon>
    </lineage>
</organism>
<feature type="region of interest" description="Disordered" evidence="1">
    <location>
        <begin position="572"/>
        <end position="599"/>
    </location>
</feature>
<feature type="transmembrane region" description="Helical" evidence="2">
    <location>
        <begin position="6"/>
        <end position="22"/>
    </location>
</feature>
<name>A0A8K0TQV6_9PEZI</name>
<dbReference type="InterPro" id="IPR051091">
    <property type="entry name" value="O-Glucosyltr/Glycosyltrsf_90"/>
</dbReference>
<dbReference type="Proteomes" id="UP000813385">
    <property type="component" value="Unassembled WGS sequence"/>
</dbReference>
<keyword evidence="2" id="KW-0812">Transmembrane</keyword>
<dbReference type="PANTHER" id="PTHR12203:SF35">
    <property type="entry name" value="PROTEIN O-GLUCOSYLTRANSFERASE 1"/>
    <property type="match status" value="1"/>
</dbReference>
<feature type="compositionally biased region" description="Low complexity" evidence="1">
    <location>
        <begin position="1001"/>
        <end position="1017"/>
    </location>
</feature>
<feature type="region of interest" description="Disordered" evidence="1">
    <location>
        <begin position="977"/>
        <end position="1017"/>
    </location>
</feature>
<protein>
    <submittedName>
        <fullName evidence="3">Capsular associated protein</fullName>
    </submittedName>
</protein>
<dbReference type="AlphaFoldDB" id="A0A8K0TQV6"/>
<feature type="transmembrane region" description="Helical" evidence="2">
    <location>
        <begin position="168"/>
        <end position="185"/>
    </location>
</feature>